<evidence type="ECO:0000313" key="1">
    <source>
        <dbReference type="EMBL" id="WAQ82568.1"/>
    </source>
</evidence>
<organism evidence="1 2">
    <name type="scientific">Puccinia triticina</name>
    <dbReference type="NCBI Taxonomy" id="208348"/>
    <lineage>
        <taxon>Eukaryota</taxon>
        <taxon>Fungi</taxon>
        <taxon>Dikarya</taxon>
        <taxon>Basidiomycota</taxon>
        <taxon>Pucciniomycotina</taxon>
        <taxon>Pucciniomycetes</taxon>
        <taxon>Pucciniales</taxon>
        <taxon>Pucciniaceae</taxon>
        <taxon>Puccinia</taxon>
    </lineage>
</organism>
<accession>A0ABY7CBI7</accession>
<protein>
    <submittedName>
        <fullName evidence="1">Uncharacterized protein</fullName>
    </submittedName>
</protein>
<name>A0ABY7CBI7_9BASI</name>
<gene>
    <name evidence="1" type="ORF">PtA15_2A885</name>
</gene>
<dbReference type="RefSeq" id="XP_053018123.1">
    <property type="nucleotide sequence ID" value="XM_053166951.1"/>
</dbReference>
<reference evidence="1" key="1">
    <citation type="submission" date="2022-10" db="EMBL/GenBank/DDBJ databases">
        <title>Puccinia triticina Genome sequencing and assembly.</title>
        <authorList>
            <person name="Li C."/>
        </authorList>
    </citation>
    <scope>NUCLEOTIDE SEQUENCE</scope>
    <source>
        <strain evidence="1">Pt15</strain>
    </source>
</reference>
<dbReference type="EMBL" id="CP110422">
    <property type="protein sequence ID" value="WAQ82568.1"/>
    <property type="molecule type" value="Genomic_DNA"/>
</dbReference>
<sequence length="56" mass="6100">MPASTSSQPAMDKQCPNAYHHTNALASAAQKNGRFKVQSRADTLVEEPNEEVALEE</sequence>
<dbReference type="Proteomes" id="UP001164743">
    <property type="component" value="Chromosome 2A"/>
</dbReference>
<evidence type="ECO:0000313" key="2">
    <source>
        <dbReference type="Proteomes" id="UP001164743"/>
    </source>
</evidence>
<keyword evidence="2" id="KW-1185">Reference proteome</keyword>
<dbReference type="GeneID" id="77807846"/>
<proteinExistence type="predicted"/>